<protein>
    <submittedName>
        <fullName evidence="1">Uncharacterized protein</fullName>
    </submittedName>
</protein>
<sequence length="229" mass="26108">MTGDRRSRMFVVPQSCFFSLRERHRQPSRRVLEIESLRQSSRSIELVNTATSAELPVTLSRQTPNSSPPIPKAALLILVKSDLSLFNVVLLLSARPSRFSQLSSQRLRTGCLCSPNQKDYRHNQSTPPPEFFLLKVYRFSFCVPSYLIAHAMFHHLHPRRPPSLPRAMRGIGLTLRNKCNQSELRIPHLGGAPHRKFNHEDTASKLRTRCRISPSARSSGRIPHSVNRD</sequence>
<dbReference type="AlphaFoldDB" id="A0A2V5HEC9"/>
<proteinExistence type="predicted"/>
<accession>A0A2V5HEC9</accession>
<evidence type="ECO:0000313" key="1">
    <source>
        <dbReference type="EMBL" id="PYI19703.1"/>
    </source>
</evidence>
<keyword evidence="2" id="KW-1185">Reference proteome</keyword>
<evidence type="ECO:0000313" key="2">
    <source>
        <dbReference type="Proteomes" id="UP000249829"/>
    </source>
</evidence>
<dbReference type="Proteomes" id="UP000249829">
    <property type="component" value="Unassembled WGS sequence"/>
</dbReference>
<name>A0A2V5HEC9_ASPV1</name>
<dbReference type="EMBL" id="KZ825132">
    <property type="protein sequence ID" value="PYI19703.1"/>
    <property type="molecule type" value="Genomic_DNA"/>
</dbReference>
<organism evidence="1 2">
    <name type="scientific">Aspergillus violaceofuscus (strain CBS 115571)</name>
    <dbReference type="NCBI Taxonomy" id="1450538"/>
    <lineage>
        <taxon>Eukaryota</taxon>
        <taxon>Fungi</taxon>
        <taxon>Dikarya</taxon>
        <taxon>Ascomycota</taxon>
        <taxon>Pezizomycotina</taxon>
        <taxon>Eurotiomycetes</taxon>
        <taxon>Eurotiomycetidae</taxon>
        <taxon>Eurotiales</taxon>
        <taxon>Aspergillaceae</taxon>
        <taxon>Aspergillus</taxon>
    </lineage>
</organism>
<reference evidence="1 2" key="1">
    <citation type="submission" date="2018-02" db="EMBL/GenBank/DDBJ databases">
        <title>The genomes of Aspergillus section Nigri reveals drivers in fungal speciation.</title>
        <authorList>
            <consortium name="DOE Joint Genome Institute"/>
            <person name="Vesth T.C."/>
            <person name="Nybo J."/>
            <person name="Theobald S."/>
            <person name="Brandl J."/>
            <person name="Frisvad J.C."/>
            <person name="Nielsen K.F."/>
            <person name="Lyhne E.K."/>
            <person name="Kogle M.E."/>
            <person name="Kuo A."/>
            <person name="Riley R."/>
            <person name="Clum A."/>
            <person name="Nolan M."/>
            <person name="Lipzen A."/>
            <person name="Salamov A."/>
            <person name="Henrissat B."/>
            <person name="Wiebenga A."/>
            <person name="De vries R.P."/>
            <person name="Grigoriev I.V."/>
            <person name="Mortensen U.H."/>
            <person name="Andersen M.R."/>
            <person name="Baker S.E."/>
        </authorList>
    </citation>
    <scope>NUCLEOTIDE SEQUENCE [LARGE SCALE GENOMIC DNA]</scope>
    <source>
        <strain evidence="1 2">CBS 115571</strain>
    </source>
</reference>
<gene>
    <name evidence="1" type="ORF">BO99DRAFT_135477</name>
</gene>